<dbReference type="InterPro" id="IPR052404">
    <property type="entry name" value="SPP1-like_terminase"/>
</dbReference>
<proteinExistence type="predicted"/>
<accession>A0AA48LZC0</accession>
<dbReference type="GO" id="GO:0051276">
    <property type="term" value="P:chromosome organization"/>
    <property type="evidence" value="ECO:0007669"/>
    <property type="project" value="InterPro"/>
</dbReference>
<gene>
    <name evidence="1" type="ORF">AMST5_01955</name>
</gene>
<sequence length="202" mass="22187">MPVLENPRHEIFAREIAKGASQREAYRAAGYEGDERSLDANAARLIADDRLARRVQEIQASAAKRAEITIERTLLELAKVGYADIRKAVSWGAAIAVDDGDGGEKISNGVALLDSAEIDDDTAAAISEVAQTRDGIRVKFHDKLSALEKIGKHLGMFTDKLEMTGKDGGPIETRELSPLELGRRLAFIFEKARRQQEERDDG</sequence>
<evidence type="ECO:0008006" key="2">
    <source>
        <dbReference type="Google" id="ProtNLM"/>
    </source>
</evidence>
<dbReference type="EMBL" id="OY288114">
    <property type="protein sequence ID" value="CAJ0867449.1"/>
    <property type="molecule type" value="Genomic_DNA"/>
</dbReference>
<dbReference type="PANTHER" id="PTHR41328:SF2">
    <property type="entry name" value="TERMINASE SMALL SUBUNIT"/>
    <property type="match status" value="1"/>
</dbReference>
<name>A0AA48LZC0_9ZZZZ</name>
<dbReference type="Pfam" id="PF03592">
    <property type="entry name" value="Terminase_2"/>
    <property type="match status" value="1"/>
</dbReference>
<dbReference type="AlphaFoldDB" id="A0AA48LZC0"/>
<dbReference type="InterPro" id="IPR005335">
    <property type="entry name" value="Terminase_ssu"/>
</dbReference>
<reference evidence="1" key="1">
    <citation type="submission" date="2023-07" db="EMBL/GenBank/DDBJ databases">
        <authorList>
            <person name="Pelsma A.J. K."/>
        </authorList>
    </citation>
    <scope>NUCLEOTIDE SEQUENCE</scope>
</reference>
<dbReference type="PANTHER" id="PTHR41328">
    <property type="entry name" value="TERMINASE SMALL SUBUNIT-RELATED"/>
    <property type="match status" value="1"/>
</dbReference>
<evidence type="ECO:0000313" key="1">
    <source>
        <dbReference type="EMBL" id="CAJ0867449.1"/>
    </source>
</evidence>
<organism evidence="1">
    <name type="scientific">freshwater sediment metagenome</name>
    <dbReference type="NCBI Taxonomy" id="556182"/>
    <lineage>
        <taxon>unclassified sequences</taxon>
        <taxon>metagenomes</taxon>
        <taxon>ecological metagenomes</taxon>
    </lineage>
</organism>
<protein>
    <recommendedName>
        <fullName evidence="2">Terminase small subunit</fullName>
    </recommendedName>
</protein>